<keyword evidence="3" id="KW-1185">Reference proteome</keyword>
<dbReference type="EMBL" id="KN832873">
    <property type="protein sequence ID" value="KIN03951.1"/>
    <property type="molecule type" value="Genomic_DNA"/>
</dbReference>
<proteinExistence type="predicted"/>
<keyword evidence="1" id="KW-0732">Signal</keyword>
<dbReference type="HOGENOM" id="CLU_2819548_0_0_1"/>
<evidence type="ECO:0000313" key="2">
    <source>
        <dbReference type="EMBL" id="KIN03951.1"/>
    </source>
</evidence>
<sequence>MLPVTYATCTCLSKLTLAVHLLRMLISGCDIAHEEDSVDVVCMQGERCKLKVDRWRLQLMLENNMRI</sequence>
<evidence type="ECO:0008006" key="4">
    <source>
        <dbReference type="Google" id="ProtNLM"/>
    </source>
</evidence>
<feature type="non-terminal residue" evidence="2">
    <location>
        <position position="67"/>
    </location>
</feature>
<dbReference type="Proteomes" id="UP000054321">
    <property type="component" value="Unassembled WGS sequence"/>
</dbReference>
<organism evidence="2 3">
    <name type="scientific">Oidiodendron maius (strain Zn)</name>
    <dbReference type="NCBI Taxonomy" id="913774"/>
    <lineage>
        <taxon>Eukaryota</taxon>
        <taxon>Fungi</taxon>
        <taxon>Dikarya</taxon>
        <taxon>Ascomycota</taxon>
        <taxon>Pezizomycotina</taxon>
        <taxon>Leotiomycetes</taxon>
        <taxon>Leotiomycetes incertae sedis</taxon>
        <taxon>Myxotrichaceae</taxon>
        <taxon>Oidiodendron</taxon>
    </lineage>
</organism>
<protein>
    <recommendedName>
        <fullName evidence="4">Secreted protein</fullName>
    </recommendedName>
</protein>
<reference evidence="3" key="2">
    <citation type="submission" date="2015-01" db="EMBL/GenBank/DDBJ databases">
        <title>Evolutionary Origins and Diversification of the Mycorrhizal Mutualists.</title>
        <authorList>
            <consortium name="DOE Joint Genome Institute"/>
            <consortium name="Mycorrhizal Genomics Consortium"/>
            <person name="Kohler A."/>
            <person name="Kuo A."/>
            <person name="Nagy L.G."/>
            <person name="Floudas D."/>
            <person name="Copeland A."/>
            <person name="Barry K.W."/>
            <person name="Cichocki N."/>
            <person name="Veneault-Fourrey C."/>
            <person name="LaButti K."/>
            <person name="Lindquist E.A."/>
            <person name="Lipzen A."/>
            <person name="Lundell T."/>
            <person name="Morin E."/>
            <person name="Murat C."/>
            <person name="Riley R."/>
            <person name="Ohm R."/>
            <person name="Sun H."/>
            <person name="Tunlid A."/>
            <person name="Henrissat B."/>
            <person name="Grigoriev I.V."/>
            <person name="Hibbett D.S."/>
            <person name="Martin F."/>
        </authorList>
    </citation>
    <scope>NUCLEOTIDE SEQUENCE [LARGE SCALE GENOMIC DNA]</scope>
    <source>
        <strain evidence="3">Zn</strain>
    </source>
</reference>
<accession>A0A0C3H6X0</accession>
<dbReference type="AlphaFoldDB" id="A0A0C3H6X0"/>
<reference evidence="2 3" key="1">
    <citation type="submission" date="2014-04" db="EMBL/GenBank/DDBJ databases">
        <authorList>
            <consortium name="DOE Joint Genome Institute"/>
            <person name="Kuo A."/>
            <person name="Martino E."/>
            <person name="Perotto S."/>
            <person name="Kohler A."/>
            <person name="Nagy L.G."/>
            <person name="Floudas D."/>
            <person name="Copeland A."/>
            <person name="Barry K.W."/>
            <person name="Cichocki N."/>
            <person name="Veneault-Fourrey C."/>
            <person name="LaButti K."/>
            <person name="Lindquist E.A."/>
            <person name="Lipzen A."/>
            <person name="Lundell T."/>
            <person name="Morin E."/>
            <person name="Murat C."/>
            <person name="Sun H."/>
            <person name="Tunlid A."/>
            <person name="Henrissat B."/>
            <person name="Grigoriev I.V."/>
            <person name="Hibbett D.S."/>
            <person name="Martin F."/>
            <person name="Nordberg H.P."/>
            <person name="Cantor M.N."/>
            <person name="Hua S.X."/>
        </authorList>
    </citation>
    <scope>NUCLEOTIDE SEQUENCE [LARGE SCALE GENOMIC DNA]</scope>
    <source>
        <strain evidence="2 3">Zn</strain>
    </source>
</reference>
<dbReference type="InParanoid" id="A0A0C3H6X0"/>
<name>A0A0C3H6X0_OIDMZ</name>
<gene>
    <name evidence="2" type="ORF">OIDMADRAFT_18112</name>
</gene>
<evidence type="ECO:0000313" key="3">
    <source>
        <dbReference type="Proteomes" id="UP000054321"/>
    </source>
</evidence>
<feature type="signal peptide" evidence="1">
    <location>
        <begin position="1"/>
        <end position="18"/>
    </location>
</feature>
<evidence type="ECO:0000256" key="1">
    <source>
        <dbReference type="SAM" id="SignalP"/>
    </source>
</evidence>
<feature type="chain" id="PRO_5002174718" description="Secreted protein" evidence="1">
    <location>
        <begin position="19"/>
        <end position="67"/>
    </location>
</feature>